<dbReference type="AlphaFoldDB" id="A0AAF3ENQ9"/>
<sequence length="727" mass="84828">MGAVYELIGHEPPAAIKYMLCGNDAQLKIFKNECEALKNIYHKGPLKGVILDSTITYSMNTVLTWGIQLFDAIDHMYQKHKLVHRDIKPDNIFVTNEYQLKIGDFGAVKVVGDGTVTGTFIGTQRYMSPPDMKEDGVQRDLYEQVMKADVFDSHRNDVYSLGLVMWEIIERRTIFKKYEISGVFDRDLFLVDIIPRRLTEIESPECQTEIQKIISSCTNFQRIRRPAASGVLDFLKQTQQANEFISSLPFMPTEDKNQKELMKPIGFDGRTEWVRLKPYLEKATTSRETTTTSVERHIGNGAMRFVQARTLFVKPITKDGKQDFEEVMGDIELPEEYKPDTKDRIYRPPKLNEDKHVYHVIASGNFADIIAAVNRDGKPVAAKRYKIEELKQTSDGYTRLRREIQISRFNRHENIVEFYDDFVEKPENPTHIWLVTERMDHTLEKYFEHLRRKDETPEPVKRELRQVGALLTQLLRALDYIHQRGIMHRDVTPRNIGMNQKEFEIKLLDFGLARETNPKLDHLTNVDTFYIYRSLEVFMRTKYNTGVDIWAAALVALEMLGIKLFMPTEDDEEITKKNGKPGMENAVKDRIFTVLGVPEDQYQSIFGRPIEEKPHAGELDKIWEEKIEPRLDRDIGPLRRDDFKDLIKKMLHPNQQQRLRADECLLHPFLRILNEKYDQRASSLGTGKQPKDDQQMKSRNAQNREVLLKEMADPRNQRLFTDEKFFN</sequence>
<dbReference type="PANTHER" id="PTHR44167:SF24">
    <property type="entry name" value="SERINE_THREONINE-PROTEIN KINASE CHK2"/>
    <property type="match status" value="1"/>
</dbReference>
<evidence type="ECO:0000313" key="3">
    <source>
        <dbReference type="WBParaSite" id="MBELARI_LOCUS15572"/>
    </source>
</evidence>
<dbReference type="GO" id="GO:0005524">
    <property type="term" value="F:ATP binding"/>
    <property type="evidence" value="ECO:0007669"/>
    <property type="project" value="InterPro"/>
</dbReference>
<dbReference type="GO" id="GO:0044773">
    <property type="term" value="P:mitotic DNA damage checkpoint signaling"/>
    <property type="evidence" value="ECO:0007669"/>
    <property type="project" value="TreeGrafter"/>
</dbReference>
<dbReference type="Pfam" id="PF00069">
    <property type="entry name" value="Pkinase"/>
    <property type="match status" value="2"/>
</dbReference>
<feature type="domain" description="Protein kinase" evidence="1">
    <location>
        <begin position="355"/>
        <end position="670"/>
    </location>
</feature>
<dbReference type="GO" id="GO:0005634">
    <property type="term" value="C:nucleus"/>
    <property type="evidence" value="ECO:0007669"/>
    <property type="project" value="TreeGrafter"/>
</dbReference>
<dbReference type="WBParaSite" id="MBELARI_LOCUS15572">
    <property type="protein sequence ID" value="MBELARI_LOCUS15572"/>
    <property type="gene ID" value="MBELARI_LOCUS15572"/>
</dbReference>
<dbReference type="GO" id="GO:0004674">
    <property type="term" value="F:protein serine/threonine kinase activity"/>
    <property type="evidence" value="ECO:0007669"/>
    <property type="project" value="TreeGrafter"/>
</dbReference>
<evidence type="ECO:0000313" key="2">
    <source>
        <dbReference type="Proteomes" id="UP000887575"/>
    </source>
</evidence>
<dbReference type="Proteomes" id="UP000887575">
    <property type="component" value="Unassembled WGS sequence"/>
</dbReference>
<dbReference type="PROSITE" id="PS00108">
    <property type="entry name" value="PROTEIN_KINASE_ST"/>
    <property type="match status" value="1"/>
</dbReference>
<evidence type="ECO:0000259" key="1">
    <source>
        <dbReference type="PROSITE" id="PS50011"/>
    </source>
</evidence>
<dbReference type="SUPFAM" id="SSF56112">
    <property type="entry name" value="Protein kinase-like (PK-like)"/>
    <property type="match status" value="2"/>
</dbReference>
<dbReference type="InterPro" id="IPR008271">
    <property type="entry name" value="Ser/Thr_kinase_AS"/>
</dbReference>
<accession>A0AAF3ENQ9</accession>
<dbReference type="PANTHER" id="PTHR44167">
    <property type="entry name" value="OVARIAN-SPECIFIC SERINE/THREONINE-PROTEIN KINASE LOK-RELATED"/>
    <property type="match status" value="1"/>
</dbReference>
<reference evidence="3" key="1">
    <citation type="submission" date="2024-02" db="UniProtKB">
        <authorList>
            <consortium name="WormBaseParasite"/>
        </authorList>
    </citation>
    <scope>IDENTIFICATION</scope>
</reference>
<dbReference type="Gene3D" id="1.10.510.10">
    <property type="entry name" value="Transferase(Phosphotransferase) domain 1"/>
    <property type="match status" value="2"/>
</dbReference>
<feature type="domain" description="Protein kinase" evidence="1">
    <location>
        <begin position="1"/>
        <end position="245"/>
    </location>
</feature>
<dbReference type="Gene3D" id="3.30.200.20">
    <property type="entry name" value="Phosphorylase Kinase, domain 1"/>
    <property type="match status" value="1"/>
</dbReference>
<organism evidence="2 3">
    <name type="scientific">Mesorhabditis belari</name>
    <dbReference type="NCBI Taxonomy" id="2138241"/>
    <lineage>
        <taxon>Eukaryota</taxon>
        <taxon>Metazoa</taxon>
        <taxon>Ecdysozoa</taxon>
        <taxon>Nematoda</taxon>
        <taxon>Chromadorea</taxon>
        <taxon>Rhabditida</taxon>
        <taxon>Rhabditina</taxon>
        <taxon>Rhabditomorpha</taxon>
        <taxon>Rhabditoidea</taxon>
        <taxon>Rhabditidae</taxon>
        <taxon>Mesorhabditinae</taxon>
        <taxon>Mesorhabditis</taxon>
    </lineage>
</organism>
<dbReference type="InterPro" id="IPR011009">
    <property type="entry name" value="Kinase-like_dom_sf"/>
</dbReference>
<dbReference type="SMART" id="SM00220">
    <property type="entry name" value="S_TKc"/>
    <property type="match status" value="2"/>
</dbReference>
<dbReference type="GO" id="GO:0005737">
    <property type="term" value="C:cytoplasm"/>
    <property type="evidence" value="ECO:0007669"/>
    <property type="project" value="TreeGrafter"/>
</dbReference>
<proteinExistence type="predicted"/>
<protein>
    <recommendedName>
        <fullName evidence="1">Protein kinase domain-containing protein</fullName>
    </recommendedName>
</protein>
<dbReference type="PROSITE" id="PS50011">
    <property type="entry name" value="PROTEIN_KINASE_DOM"/>
    <property type="match status" value="2"/>
</dbReference>
<dbReference type="InterPro" id="IPR000719">
    <property type="entry name" value="Prot_kinase_dom"/>
</dbReference>
<name>A0AAF3ENQ9_9BILA</name>
<keyword evidence="2" id="KW-1185">Reference proteome</keyword>